<reference evidence="1" key="1">
    <citation type="submission" date="2022-11" db="EMBL/GenBank/DDBJ databases">
        <title>Genome Sequence of Boeremia exigua.</title>
        <authorList>
            <person name="Buettner E."/>
        </authorList>
    </citation>
    <scope>NUCLEOTIDE SEQUENCE</scope>
    <source>
        <strain evidence="1">CU02</strain>
    </source>
</reference>
<keyword evidence="2" id="KW-1185">Reference proteome</keyword>
<sequence>MQRLIDPGCGTAQFVPAQPSITSALVTTPLLEEEVLPIIDETAPLAPADPYLLAPLDLRTETIRLIEILPTSDPQKIKCSLRSHLTGPDCPPYIALSYMWDHGPSKDIIELNDVEVSISSHLWWFLHRMRLRREFGPFWIDAICINQDSILERNHQVPLMRTIYSGAASVSIWLGEHVRGTYTDMAMRFLAGYRYSDFPWNFRIQKKRLYKAILALCTCPYWYRIWIVQEIVLAQTITMYSGALAVNLDKLGHLLLGFDYRDVGYAEWFISPCTKILNQKGVSNKYRQLMHLVVVFYKQKATVSHDRIYALCGLAIGGSLITVDYSKSLKDVFEDVIVSAYQTYIWYEETDSEEEASDGFHLKDRKSIEGFRDSVMLISRILGVEYYVEQLIPVLKPHTQDSEEASLLESVFSEEAR</sequence>
<accession>A0ACC2I8E5</accession>
<organism evidence="1 2">
    <name type="scientific">Boeremia exigua</name>
    <dbReference type="NCBI Taxonomy" id="749465"/>
    <lineage>
        <taxon>Eukaryota</taxon>
        <taxon>Fungi</taxon>
        <taxon>Dikarya</taxon>
        <taxon>Ascomycota</taxon>
        <taxon>Pezizomycotina</taxon>
        <taxon>Dothideomycetes</taxon>
        <taxon>Pleosporomycetidae</taxon>
        <taxon>Pleosporales</taxon>
        <taxon>Pleosporineae</taxon>
        <taxon>Didymellaceae</taxon>
        <taxon>Boeremia</taxon>
    </lineage>
</organism>
<protein>
    <submittedName>
        <fullName evidence="1">Uncharacterized protein</fullName>
    </submittedName>
</protein>
<evidence type="ECO:0000313" key="1">
    <source>
        <dbReference type="EMBL" id="KAJ8111428.1"/>
    </source>
</evidence>
<dbReference type="EMBL" id="JAPHNI010000407">
    <property type="protein sequence ID" value="KAJ8111428.1"/>
    <property type="molecule type" value="Genomic_DNA"/>
</dbReference>
<comment type="caution">
    <text evidence="1">The sequence shown here is derived from an EMBL/GenBank/DDBJ whole genome shotgun (WGS) entry which is preliminary data.</text>
</comment>
<dbReference type="Proteomes" id="UP001153331">
    <property type="component" value="Unassembled WGS sequence"/>
</dbReference>
<gene>
    <name evidence="1" type="ORF">OPT61_g5983</name>
</gene>
<name>A0ACC2I8E5_9PLEO</name>
<evidence type="ECO:0000313" key="2">
    <source>
        <dbReference type="Proteomes" id="UP001153331"/>
    </source>
</evidence>
<proteinExistence type="predicted"/>